<keyword evidence="1" id="KW-0812">Transmembrane</keyword>
<sequence length="199" mass="22157">MVSKTATLILLPHTLTTLLGLLITQSIHHNIPTNIPKLHLLYITLTIRLLLNTPLFLTISLLTHHLLTTLLSPLLAHTLSHPAPPSQETTHATACREQISLKDPTALRKTGYCTRKYGMGRQEAGRGMGGMRWRYEYANILGTVCISGGFLDWEMERVGAGAGAGGVCWMGARREGEEEEGRNSKRMWMRSVMRGRGWI</sequence>
<comment type="caution">
    <text evidence="2">The sequence shown here is derived from an EMBL/GenBank/DDBJ whole genome shotgun (WGS) entry which is preliminary data.</text>
</comment>
<evidence type="ECO:0000313" key="2">
    <source>
        <dbReference type="EMBL" id="CAG8957161.1"/>
    </source>
</evidence>
<name>A0A9N9KZX1_9HELO</name>
<protein>
    <submittedName>
        <fullName evidence="2">Uncharacterized protein</fullName>
    </submittedName>
</protein>
<gene>
    <name evidence="2" type="ORF">HYFRA_00009362</name>
</gene>
<organism evidence="2 3">
    <name type="scientific">Hymenoscyphus fraxineus</name>
    <dbReference type="NCBI Taxonomy" id="746836"/>
    <lineage>
        <taxon>Eukaryota</taxon>
        <taxon>Fungi</taxon>
        <taxon>Dikarya</taxon>
        <taxon>Ascomycota</taxon>
        <taxon>Pezizomycotina</taxon>
        <taxon>Leotiomycetes</taxon>
        <taxon>Helotiales</taxon>
        <taxon>Helotiaceae</taxon>
        <taxon>Hymenoscyphus</taxon>
    </lineage>
</organism>
<evidence type="ECO:0000313" key="3">
    <source>
        <dbReference type="Proteomes" id="UP000696280"/>
    </source>
</evidence>
<dbReference type="AlphaFoldDB" id="A0A9N9KZX1"/>
<dbReference type="OrthoDB" id="3541685at2759"/>
<evidence type="ECO:0000256" key="1">
    <source>
        <dbReference type="SAM" id="Phobius"/>
    </source>
</evidence>
<dbReference type="EMBL" id="CAJVRL010000077">
    <property type="protein sequence ID" value="CAG8957161.1"/>
    <property type="molecule type" value="Genomic_DNA"/>
</dbReference>
<reference evidence="2" key="1">
    <citation type="submission" date="2021-07" db="EMBL/GenBank/DDBJ databases">
        <authorList>
            <person name="Durling M."/>
        </authorList>
    </citation>
    <scope>NUCLEOTIDE SEQUENCE</scope>
</reference>
<proteinExistence type="predicted"/>
<keyword evidence="1" id="KW-1133">Transmembrane helix</keyword>
<keyword evidence="1" id="KW-0472">Membrane</keyword>
<dbReference type="Proteomes" id="UP000696280">
    <property type="component" value="Unassembled WGS sequence"/>
</dbReference>
<accession>A0A9N9KZX1</accession>
<keyword evidence="3" id="KW-1185">Reference proteome</keyword>
<feature type="transmembrane region" description="Helical" evidence="1">
    <location>
        <begin position="40"/>
        <end position="62"/>
    </location>
</feature>